<dbReference type="Gene3D" id="3.40.640.10">
    <property type="entry name" value="Type I PLP-dependent aspartate aminotransferase-like (Major domain)"/>
    <property type="match status" value="1"/>
</dbReference>
<gene>
    <name evidence="6" type="ORF">O1R50_22245</name>
</gene>
<organism evidence="6 7">
    <name type="scientific">Glycomyces luteolus</name>
    <dbReference type="NCBI Taxonomy" id="2670330"/>
    <lineage>
        <taxon>Bacteria</taxon>
        <taxon>Bacillati</taxon>
        <taxon>Actinomycetota</taxon>
        <taxon>Actinomycetes</taxon>
        <taxon>Glycomycetales</taxon>
        <taxon>Glycomycetaceae</taxon>
        <taxon>Glycomyces</taxon>
    </lineage>
</organism>
<comment type="cofactor">
    <cofactor evidence="1">
        <name>pyridoxal 5'-phosphate</name>
        <dbReference type="ChEBI" id="CHEBI:597326"/>
    </cofactor>
</comment>
<dbReference type="SUPFAM" id="SSF53383">
    <property type="entry name" value="PLP-dependent transferases"/>
    <property type="match status" value="1"/>
</dbReference>
<evidence type="ECO:0000313" key="6">
    <source>
        <dbReference type="EMBL" id="MDA1362362.1"/>
    </source>
</evidence>
<dbReference type="GO" id="GO:0030170">
    <property type="term" value="F:pyridoxal phosphate binding"/>
    <property type="evidence" value="ECO:0007669"/>
    <property type="project" value="InterPro"/>
</dbReference>
<comment type="caution">
    <text evidence="6">The sequence shown here is derived from an EMBL/GenBank/DDBJ whole genome shotgun (WGS) entry which is preliminary data.</text>
</comment>
<dbReference type="GO" id="GO:1901605">
    <property type="term" value="P:alpha-amino acid metabolic process"/>
    <property type="evidence" value="ECO:0007669"/>
    <property type="project" value="TreeGrafter"/>
</dbReference>
<dbReference type="CDD" id="cd00609">
    <property type="entry name" value="AAT_like"/>
    <property type="match status" value="1"/>
</dbReference>
<reference evidence="6" key="1">
    <citation type="submission" date="2022-12" db="EMBL/GenBank/DDBJ databases">
        <title>Gycomyces niveus sp.nov.,a novel actinomycete isolated from soil in Shouguan.</title>
        <authorList>
            <person name="Yang X."/>
        </authorList>
    </citation>
    <scope>NUCLEOTIDE SEQUENCE</scope>
    <source>
        <strain evidence="6">NEAU-A15</strain>
    </source>
</reference>
<dbReference type="Gene3D" id="3.90.1150.10">
    <property type="entry name" value="Aspartate Aminotransferase, domain 1"/>
    <property type="match status" value="1"/>
</dbReference>
<evidence type="ECO:0000313" key="7">
    <source>
        <dbReference type="Proteomes" id="UP001146067"/>
    </source>
</evidence>
<dbReference type="EMBL" id="JAPZVP010000022">
    <property type="protein sequence ID" value="MDA1362362.1"/>
    <property type="molecule type" value="Genomic_DNA"/>
</dbReference>
<dbReference type="RefSeq" id="WP_270112432.1">
    <property type="nucleotide sequence ID" value="NZ_JAPZVP010000022.1"/>
</dbReference>
<dbReference type="PANTHER" id="PTHR42790">
    <property type="entry name" value="AMINOTRANSFERASE"/>
    <property type="match status" value="1"/>
</dbReference>
<dbReference type="AlphaFoldDB" id="A0A9X3PC42"/>
<dbReference type="Proteomes" id="UP001146067">
    <property type="component" value="Unassembled WGS sequence"/>
</dbReference>
<sequence>MPSGEVCPRPPICRSTSALRAAYAGVMPNTDVISFSRGAPSLDIVDTEGLKAAAVAALEADPAGVTGYGTSVGYGPLREWIAAKHGVTPANVLVTNGSMQADAFLFDELVKPDSPVIVERPTYDRTLLGLRNRRGELHPVRLQADGLDVDELEGILKGGVRPTLAHIIPNFQNPAGVTLSGEKRTRLLQLANEYEFTIFEDDPYYDIRFRGEQFPTMLEQDATGRVVYACSFSKTVCPGLRTGYLVGPTDIIAKIAGAATNTYIAPNMFAQATIYQFAASGALDRSIATVKAALEERVDQLSASLRAHLPTAEFIVPDGGYFLWVDLGEGVDCAKVAAAAADEGVQVVKGTDFVLEGGETCLRLAYSAVKADRIDEGVRRLARAVEVSKGL</sequence>
<proteinExistence type="predicted"/>
<evidence type="ECO:0000259" key="5">
    <source>
        <dbReference type="Pfam" id="PF00155"/>
    </source>
</evidence>
<dbReference type="InterPro" id="IPR050859">
    <property type="entry name" value="Class-I_PLP-dep_aminotransf"/>
</dbReference>
<evidence type="ECO:0000256" key="2">
    <source>
        <dbReference type="ARBA" id="ARBA00022576"/>
    </source>
</evidence>
<keyword evidence="3" id="KW-0808">Transferase</keyword>
<dbReference type="PANTHER" id="PTHR42790:SF19">
    <property type="entry name" value="KYNURENINE_ALPHA-AMINOADIPATE AMINOTRANSFERASE, MITOCHONDRIAL"/>
    <property type="match status" value="1"/>
</dbReference>
<dbReference type="Pfam" id="PF00155">
    <property type="entry name" value="Aminotran_1_2"/>
    <property type="match status" value="1"/>
</dbReference>
<dbReference type="InterPro" id="IPR015424">
    <property type="entry name" value="PyrdxlP-dep_Trfase"/>
</dbReference>
<keyword evidence="7" id="KW-1185">Reference proteome</keyword>
<protein>
    <submittedName>
        <fullName evidence="6">PLP-dependent aminotransferase family protein</fullName>
    </submittedName>
</protein>
<dbReference type="InterPro" id="IPR004839">
    <property type="entry name" value="Aminotransferase_I/II_large"/>
</dbReference>
<name>A0A9X3PC42_9ACTN</name>
<accession>A0A9X3PC42</accession>
<evidence type="ECO:0000256" key="3">
    <source>
        <dbReference type="ARBA" id="ARBA00022679"/>
    </source>
</evidence>
<dbReference type="GO" id="GO:0008483">
    <property type="term" value="F:transaminase activity"/>
    <property type="evidence" value="ECO:0007669"/>
    <property type="project" value="UniProtKB-KW"/>
</dbReference>
<feature type="domain" description="Aminotransferase class I/classII large" evidence="5">
    <location>
        <begin position="31"/>
        <end position="381"/>
    </location>
</feature>
<evidence type="ECO:0000256" key="4">
    <source>
        <dbReference type="ARBA" id="ARBA00022898"/>
    </source>
</evidence>
<keyword evidence="4" id="KW-0663">Pyridoxal phosphate</keyword>
<keyword evidence="2 6" id="KW-0032">Aminotransferase</keyword>
<dbReference type="InterPro" id="IPR015421">
    <property type="entry name" value="PyrdxlP-dep_Trfase_major"/>
</dbReference>
<evidence type="ECO:0000256" key="1">
    <source>
        <dbReference type="ARBA" id="ARBA00001933"/>
    </source>
</evidence>
<dbReference type="InterPro" id="IPR015422">
    <property type="entry name" value="PyrdxlP-dep_Trfase_small"/>
</dbReference>